<evidence type="ECO:0000256" key="1">
    <source>
        <dbReference type="SAM" id="Phobius"/>
    </source>
</evidence>
<keyword evidence="1" id="KW-1133">Transmembrane helix</keyword>
<name>A0A7W5AZX9_9BACL</name>
<keyword evidence="3" id="KW-1185">Reference proteome</keyword>
<keyword evidence="1" id="KW-0472">Membrane</keyword>
<dbReference type="Proteomes" id="UP000570361">
    <property type="component" value="Unassembled WGS sequence"/>
</dbReference>
<reference evidence="2 3" key="1">
    <citation type="submission" date="2020-08" db="EMBL/GenBank/DDBJ databases">
        <title>Genomic Encyclopedia of Type Strains, Phase III (KMG-III): the genomes of soil and plant-associated and newly described type strains.</title>
        <authorList>
            <person name="Whitman W."/>
        </authorList>
    </citation>
    <scope>NUCLEOTIDE SEQUENCE [LARGE SCALE GENOMIC DNA]</scope>
    <source>
        <strain evidence="2 3">CECT 5862</strain>
    </source>
</reference>
<comment type="caution">
    <text evidence="2">The sequence shown here is derived from an EMBL/GenBank/DDBJ whole genome shotgun (WGS) entry which is preliminary data.</text>
</comment>
<evidence type="ECO:0000313" key="2">
    <source>
        <dbReference type="EMBL" id="MBB3111900.1"/>
    </source>
</evidence>
<accession>A0A7W5AZX9</accession>
<evidence type="ECO:0000313" key="3">
    <source>
        <dbReference type="Proteomes" id="UP000570361"/>
    </source>
</evidence>
<dbReference type="AlphaFoldDB" id="A0A7W5AZX9"/>
<dbReference type="RefSeq" id="WP_183601869.1">
    <property type="nucleotide sequence ID" value="NZ_JACHXK010000009.1"/>
</dbReference>
<proteinExistence type="predicted"/>
<protein>
    <submittedName>
        <fullName evidence="2">Uncharacterized protein</fullName>
    </submittedName>
</protein>
<sequence>MLVIRMMSQSDALGQFGGGPAVGWIGSTYSIRASLMAAAILMAPILLLVRENRR</sequence>
<feature type="transmembrane region" description="Helical" evidence="1">
    <location>
        <begin position="29"/>
        <end position="49"/>
    </location>
</feature>
<gene>
    <name evidence="2" type="ORF">FHS18_003968</name>
</gene>
<keyword evidence="1" id="KW-0812">Transmembrane</keyword>
<dbReference type="EMBL" id="JACHXK010000009">
    <property type="protein sequence ID" value="MBB3111900.1"/>
    <property type="molecule type" value="Genomic_DNA"/>
</dbReference>
<organism evidence="2 3">
    <name type="scientific">Paenibacillus phyllosphaerae</name>
    <dbReference type="NCBI Taxonomy" id="274593"/>
    <lineage>
        <taxon>Bacteria</taxon>
        <taxon>Bacillati</taxon>
        <taxon>Bacillota</taxon>
        <taxon>Bacilli</taxon>
        <taxon>Bacillales</taxon>
        <taxon>Paenibacillaceae</taxon>
        <taxon>Paenibacillus</taxon>
    </lineage>
</organism>